<feature type="chain" id="PRO_5013398928" description="WSC domain-containing protein" evidence="2">
    <location>
        <begin position="20"/>
        <end position="213"/>
    </location>
</feature>
<accession>A0A292Q4T8</accession>
<evidence type="ECO:0000313" key="5">
    <source>
        <dbReference type="Proteomes" id="UP001412239"/>
    </source>
</evidence>
<gene>
    <name evidence="4" type="ORF">GSTUAT00002192001</name>
</gene>
<sequence>MKTLILATILLPLLTSVAAQSSAGPAGCYRGPGSLSSQQLGAPNSVAACRETCVRAGNYRVQAMTGGTECYCGDNLPQGPRAPDSNCGANCAGALNETCGSNDGMFFSFYFTGASASPPAGSNTTSGGGGNSNTTRSGGAQTSVPANTTAGRGGATTSEGSAATRTGGPAGTTGSSATGTAASTSTGASSGDSVQVGSGVLIGAVIGILAMVF</sequence>
<feature type="signal peptide" evidence="2">
    <location>
        <begin position="1"/>
        <end position="19"/>
    </location>
</feature>
<keyword evidence="5" id="KW-1185">Reference proteome</keyword>
<protein>
    <recommendedName>
        <fullName evidence="3">WSC domain-containing protein</fullName>
    </recommendedName>
</protein>
<feature type="domain" description="WSC" evidence="3">
    <location>
        <begin position="22"/>
        <end position="113"/>
    </location>
</feature>
<dbReference type="EMBL" id="LN890968">
    <property type="protein sequence ID" value="CUS13667.1"/>
    <property type="molecule type" value="Genomic_DNA"/>
</dbReference>
<feature type="compositionally biased region" description="Low complexity" evidence="1">
    <location>
        <begin position="155"/>
        <end position="193"/>
    </location>
</feature>
<dbReference type="Proteomes" id="UP001412239">
    <property type="component" value="Unassembled WGS sequence"/>
</dbReference>
<evidence type="ECO:0000259" key="3">
    <source>
        <dbReference type="PROSITE" id="PS51212"/>
    </source>
</evidence>
<dbReference type="AlphaFoldDB" id="A0A292Q4T8"/>
<feature type="region of interest" description="Disordered" evidence="1">
    <location>
        <begin position="118"/>
        <end position="193"/>
    </location>
</feature>
<dbReference type="SMART" id="SM00321">
    <property type="entry name" value="WSC"/>
    <property type="match status" value="1"/>
</dbReference>
<keyword evidence="2" id="KW-0732">Signal</keyword>
<evidence type="ECO:0000256" key="1">
    <source>
        <dbReference type="SAM" id="MobiDB-lite"/>
    </source>
</evidence>
<name>A0A292Q4T8_9PEZI</name>
<dbReference type="InterPro" id="IPR002889">
    <property type="entry name" value="WSC_carb-bd"/>
</dbReference>
<proteinExistence type="predicted"/>
<evidence type="ECO:0000256" key="2">
    <source>
        <dbReference type="SAM" id="SignalP"/>
    </source>
</evidence>
<reference evidence="4" key="1">
    <citation type="submission" date="2015-10" db="EMBL/GenBank/DDBJ databases">
        <authorList>
            <person name="Regsiter A."/>
            <person name="william w."/>
        </authorList>
    </citation>
    <scope>NUCLEOTIDE SEQUENCE</scope>
    <source>
        <strain evidence="4">Montdore</strain>
    </source>
</reference>
<dbReference type="Pfam" id="PF01822">
    <property type="entry name" value="WSC"/>
    <property type="match status" value="1"/>
</dbReference>
<dbReference type="PROSITE" id="PS51212">
    <property type="entry name" value="WSC"/>
    <property type="match status" value="1"/>
</dbReference>
<organism evidence="4 5">
    <name type="scientific">Tuber aestivum</name>
    <name type="common">summer truffle</name>
    <dbReference type="NCBI Taxonomy" id="59557"/>
    <lineage>
        <taxon>Eukaryota</taxon>
        <taxon>Fungi</taxon>
        <taxon>Dikarya</taxon>
        <taxon>Ascomycota</taxon>
        <taxon>Pezizomycotina</taxon>
        <taxon>Pezizomycetes</taxon>
        <taxon>Pezizales</taxon>
        <taxon>Tuberaceae</taxon>
        <taxon>Tuber</taxon>
    </lineage>
</organism>
<evidence type="ECO:0000313" key="4">
    <source>
        <dbReference type="EMBL" id="CUS13667.1"/>
    </source>
</evidence>